<organism evidence="1 2">
    <name type="scientific">Algoriphagus taiwanensis</name>
    <dbReference type="NCBI Taxonomy" id="1445656"/>
    <lineage>
        <taxon>Bacteria</taxon>
        <taxon>Pseudomonadati</taxon>
        <taxon>Bacteroidota</taxon>
        <taxon>Cytophagia</taxon>
        <taxon>Cytophagales</taxon>
        <taxon>Cyclobacteriaceae</taxon>
        <taxon>Algoriphagus</taxon>
    </lineage>
</organism>
<name>A0ABQ6Q446_9BACT</name>
<gene>
    <name evidence="1" type="ORF">Ataiwa_31210</name>
</gene>
<dbReference type="EMBL" id="BTPE01000012">
    <property type="protein sequence ID" value="GMQ34848.1"/>
    <property type="molecule type" value="Genomic_DNA"/>
</dbReference>
<sequence>MKTLSLKLDDAVFDETEKVLEQMKISRNRYINEALDFFNKVQKRKLLAETLAAESKLVGVDSMEVLKEFDQLEENEW</sequence>
<evidence type="ECO:0000313" key="2">
    <source>
        <dbReference type="Proteomes" id="UP001307705"/>
    </source>
</evidence>
<comment type="caution">
    <text evidence="1">The sequence shown here is derived from an EMBL/GenBank/DDBJ whole genome shotgun (WGS) entry which is preliminary data.</text>
</comment>
<evidence type="ECO:0008006" key="3">
    <source>
        <dbReference type="Google" id="ProtNLM"/>
    </source>
</evidence>
<protein>
    <recommendedName>
        <fullName evidence="3">CopG family transcriptional regulator</fullName>
    </recommendedName>
</protein>
<keyword evidence="2" id="KW-1185">Reference proteome</keyword>
<dbReference type="Proteomes" id="UP001307705">
    <property type="component" value="Unassembled WGS sequence"/>
</dbReference>
<accession>A0ABQ6Q446</accession>
<evidence type="ECO:0000313" key="1">
    <source>
        <dbReference type="EMBL" id="GMQ34848.1"/>
    </source>
</evidence>
<dbReference type="RefSeq" id="WP_338229673.1">
    <property type="nucleotide sequence ID" value="NZ_BTPE01000012.1"/>
</dbReference>
<proteinExistence type="predicted"/>
<reference evidence="1 2" key="1">
    <citation type="submission" date="2023-08" db="EMBL/GenBank/DDBJ databases">
        <title>Draft genome sequence of Algoriphagus taiwanensis.</title>
        <authorList>
            <person name="Takatani N."/>
            <person name="Hosokawa M."/>
            <person name="Sawabe T."/>
        </authorList>
    </citation>
    <scope>NUCLEOTIDE SEQUENCE [LARGE SCALE GENOMIC DNA]</scope>
    <source>
        <strain evidence="1 2">JCM 19755</strain>
    </source>
</reference>